<accession>A0ABP9DFE4</accession>
<dbReference type="Proteomes" id="UP001501752">
    <property type="component" value="Unassembled WGS sequence"/>
</dbReference>
<evidence type="ECO:0000313" key="2">
    <source>
        <dbReference type="EMBL" id="GAA4840877.1"/>
    </source>
</evidence>
<protein>
    <submittedName>
        <fullName evidence="2">Aminoglycoside N-acetyltransferase AAC(2')-Ic</fullName>
    </submittedName>
</protein>
<dbReference type="CDD" id="cd04301">
    <property type="entry name" value="NAT_SF"/>
    <property type="match status" value="1"/>
</dbReference>
<name>A0ABP9DFE4_9ACTN</name>
<comment type="caution">
    <text evidence="2">The sequence shown here is derived from an EMBL/GenBank/DDBJ whole genome shotgun (WGS) entry which is preliminary data.</text>
</comment>
<evidence type="ECO:0000313" key="3">
    <source>
        <dbReference type="Proteomes" id="UP001501752"/>
    </source>
</evidence>
<dbReference type="Pfam" id="PF13527">
    <property type="entry name" value="Acetyltransf_9"/>
    <property type="match status" value="1"/>
</dbReference>
<dbReference type="SUPFAM" id="SSF55729">
    <property type="entry name" value="Acyl-CoA N-acyltransferases (Nat)"/>
    <property type="match status" value="1"/>
</dbReference>
<dbReference type="InterPro" id="IPR016181">
    <property type="entry name" value="Acyl_CoA_acyltransferase"/>
</dbReference>
<feature type="domain" description="N-acetyltransferase" evidence="1">
    <location>
        <begin position="8"/>
        <end position="159"/>
    </location>
</feature>
<sequence length="180" mass="19539">MSLVVRTVHTADLTPGERAEARRLMEDVFEGGLTPEDWDHCLGGLHVLGREGGELVGHAALVQRHLGYDGRVLRAGYVEGLGVRADRRRRGYAGVLMAEAERVIDAAYDLGALGASEDGMPFYRQRGWLPWTGPTSALTPGGVVRTEEEDGWILVRPGAVALDTAGGALTVYDWRDGDVW</sequence>
<organism evidence="2 3">
    <name type="scientific">Kitasatospora terrestris</name>
    <dbReference type="NCBI Taxonomy" id="258051"/>
    <lineage>
        <taxon>Bacteria</taxon>
        <taxon>Bacillati</taxon>
        <taxon>Actinomycetota</taxon>
        <taxon>Actinomycetes</taxon>
        <taxon>Kitasatosporales</taxon>
        <taxon>Streptomycetaceae</taxon>
        <taxon>Kitasatospora</taxon>
    </lineage>
</organism>
<dbReference type="Gene3D" id="3.40.630.30">
    <property type="match status" value="1"/>
</dbReference>
<dbReference type="RefSeq" id="WP_345696024.1">
    <property type="nucleotide sequence ID" value="NZ_BAABIS010000001.1"/>
</dbReference>
<dbReference type="EMBL" id="BAABIS010000001">
    <property type="protein sequence ID" value="GAA4840877.1"/>
    <property type="molecule type" value="Genomic_DNA"/>
</dbReference>
<evidence type="ECO:0000259" key="1">
    <source>
        <dbReference type="PROSITE" id="PS51186"/>
    </source>
</evidence>
<dbReference type="InterPro" id="IPR000182">
    <property type="entry name" value="GNAT_dom"/>
</dbReference>
<dbReference type="PROSITE" id="PS51186">
    <property type="entry name" value="GNAT"/>
    <property type="match status" value="1"/>
</dbReference>
<reference evidence="3" key="1">
    <citation type="journal article" date="2019" name="Int. J. Syst. Evol. Microbiol.">
        <title>The Global Catalogue of Microorganisms (GCM) 10K type strain sequencing project: providing services to taxonomists for standard genome sequencing and annotation.</title>
        <authorList>
            <consortium name="The Broad Institute Genomics Platform"/>
            <consortium name="The Broad Institute Genome Sequencing Center for Infectious Disease"/>
            <person name="Wu L."/>
            <person name="Ma J."/>
        </authorList>
    </citation>
    <scope>NUCLEOTIDE SEQUENCE [LARGE SCALE GENOMIC DNA]</scope>
    <source>
        <strain evidence="3">JCM 13006</strain>
    </source>
</reference>
<keyword evidence="3" id="KW-1185">Reference proteome</keyword>
<proteinExistence type="predicted"/>
<gene>
    <name evidence="2" type="primary">aac(2')-Ic</name>
    <name evidence="2" type="ORF">GCM10023235_15620</name>
</gene>